<comment type="subcellular location">
    <subcellularLocation>
        <location evidence="1">Cell membrane</location>
        <topology evidence="1">Single-pass membrane protein</topology>
    </subcellularLocation>
</comment>
<sequence length="134" mass="15362">MKRTRPMNLHRDPDHGWIAGVCAGLATYFDVDRKVVRILMVLGLIFFAWPTFIAYLVAAVLLPRRQRPAVAEATRAAPPEPELDDDLDDLAYTPQLNEVEDDFDHLERKLRGLEAYLSSKDLELNRAFRNLERG</sequence>
<dbReference type="OrthoDB" id="7359894at2"/>
<keyword evidence="9" id="KW-1185">Reference proteome</keyword>
<dbReference type="PANTHER" id="PTHR33885">
    <property type="entry name" value="PHAGE SHOCK PROTEIN C"/>
    <property type="match status" value="1"/>
</dbReference>
<evidence type="ECO:0000256" key="1">
    <source>
        <dbReference type="ARBA" id="ARBA00004162"/>
    </source>
</evidence>
<protein>
    <submittedName>
        <fullName evidence="8">Envelope stress response membrane protein PspC</fullName>
    </submittedName>
</protein>
<keyword evidence="4 6" id="KW-1133">Transmembrane helix</keyword>
<evidence type="ECO:0000256" key="3">
    <source>
        <dbReference type="ARBA" id="ARBA00022692"/>
    </source>
</evidence>
<reference evidence="8 9" key="1">
    <citation type="submission" date="2018-05" db="EMBL/GenBank/DDBJ databases">
        <title>Abyssibacter profundi OUC007T gen. nov., sp. nov, a marine bacterium isolated from seawater of the Mariana Trench.</title>
        <authorList>
            <person name="Zhou S."/>
        </authorList>
    </citation>
    <scope>NUCLEOTIDE SEQUENCE [LARGE SCALE GENOMIC DNA]</scope>
    <source>
        <strain evidence="8 9">OUC007</strain>
    </source>
</reference>
<comment type="caution">
    <text evidence="8">The sequence shown here is derived from an EMBL/GenBank/DDBJ whole genome shotgun (WGS) entry which is preliminary data.</text>
</comment>
<dbReference type="GO" id="GO:0005886">
    <property type="term" value="C:plasma membrane"/>
    <property type="evidence" value="ECO:0007669"/>
    <property type="project" value="UniProtKB-SubCell"/>
</dbReference>
<dbReference type="InterPro" id="IPR052027">
    <property type="entry name" value="PspC"/>
</dbReference>
<dbReference type="Proteomes" id="UP000251800">
    <property type="component" value="Unassembled WGS sequence"/>
</dbReference>
<organism evidence="8 9">
    <name type="scientific">Abyssibacter profundi</name>
    <dbReference type="NCBI Taxonomy" id="2182787"/>
    <lineage>
        <taxon>Bacteria</taxon>
        <taxon>Pseudomonadati</taxon>
        <taxon>Pseudomonadota</taxon>
        <taxon>Gammaproteobacteria</taxon>
        <taxon>Chromatiales</taxon>
        <taxon>Oceanococcaceae</taxon>
        <taxon>Abyssibacter</taxon>
    </lineage>
</organism>
<name>A0A363UNW6_9GAMM</name>
<accession>A0A363UNW6</accession>
<keyword evidence="3 6" id="KW-0812">Transmembrane</keyword>
<evidence type="ECO:0000313" key="9">
    <source>
        <dbReference type="Proteomes" id="UP000251800"/>
    </source>
</evidence>
<evidence type="ECO:0000256" key="5">
    <source>
        <dbReference type="ARBA" id="ARBA00023136"/>
    </source>
</evidence>
<evidence type="ECO:0000259" key="7">
    <source>
        <dbReference type="Pfam" id="PF04024"/>
    </source>
</evidence>
<feature type="domain" description="Phage shock protein PspC N-terminal" evidence="7">
    <location>
        <begin position="8"/>
        <end position="64"/>
    </location>
</feature>
<evidence type="ECO:0000256" key="4">
    <source>
        <dbReference type="ARBA" id="ARBA00022989"/>
    </source>
</evidence>
<keyword evidence="2" id="KW-1003">Cell membrane</keyword>
<dbReference type="EMBL" id="QEQK01000003">
    <property type="protein sequence ID" value="PWN57124.1"/>
    <property type="molecule type" value="Genomic_DNA"/>
</dbReference>
<evidence type="ECO:0000256" key="2">
    <source>
        <dbReference type="ARBA" id="ARBA00022475"/>
    </source>
</evidence>
<dbReference type="AlphaFoldDB" id="A0A363UNW6"/>
<dbReference type="PANTHER" id="PTHR33885:SF3">
    <property type="entry name" value="PHAGE SHOCK PROTEIN C"/>
    <property type="match status" value="1"/>
</dbReference>
<evidence type="ECO:0000313" key="8">
    <source>
        <dbReference type="EMBL" id="PWN57124.1"/>
    </source>
</evidence>
<dbReference type="Pfam" id="PF04024">
    <property type="entry name" value="PspC"/>
    <property type="match status" value="1"/>
</dbReference>
<gene>
    <name evidence="8" type="ORF">DEH80_04130</name>
</gene>
<evidence type="ECO:0000256" key="6">
    <source>
        <dbReference type="SAM" id="Phobius"/>
    </source>
</evidence>
<dbReference type="RefSeq" id="WP_109719204.1">
    <property type="nucleotide sequence ID" value="NZ_QEQK01000003.1"/>
</dbReference>
<proteinExistence type="predicted"/>
<dbReference type="InterPro" id="IPR007168">
    <property type="entry name" value="Phageshock_PspC_N"/>
</dbReference>
<feature type="transmembrane region" description="Helical" evidence="6">
    <location>
        <begin position="38"/>
        <end position="62"/>
    </location>
</feature>
<keyword evidence="5 6" id="KW-0472">Membrane</keyword>